<dbReference type="RefSeq" id="WP_259972434.1">
    <property type="nucleotide sequence ID" value="NZ_CP081070.1"/>
</dbReference>
<dbReference type="Proteomes" id="UP001058713">
    <property type="component" value="Chromosome"/>
</dbReference>
<evidence type="ECO:0000313" key="1">
    <source>
        <dbReference type="EMBL" id="UWQ55459.1"/>
    </source>
</evidence>
<evidence type="ECO:0000313" key="2">
    <source>
        <dbReference type="Proteomes" id="UP001058713"/>
    </source>
</evidence>
<dbReference type="EMBL" id="CP081070">
    <property type="protein sequence ID" value="UWQ55459.1"/>
    <property type="molecule type" value="Genomic_DNA"/>
</dbReference>
<gene>
    <name evidence="1" type="ORF">K3721_07940</name>
</gene>
<dbReference type="AlphaFoldDB" id="A0A9Q9HM32"/>
<sequence length="137" mass="14077">MTRTFADLAKALLNATLILLALCLFLGWKLMAAASAVTANAAEITSRVEPLHTAVAGLQGEIAGLRAAVQNGTATVSPTRLAPVEERLDQLQASLSEMRDLPQQAATGAARAGAAEFAARLTGLLRCSGQKNAAPPG</sequence>
<name>A0A9Q9HM32_LEICA</name>
<protein>
    <submittedName>
        <fullName evidence="1">Uncharacterized protein</fullName>
    </submittedName>
</protein>
<dbReference type="KEGG" id="lcae:K3721_07940"/>
<organism evidence="1 2">
    <name type="scientific">Leisingera caerulea</name>
    <name type="common">Phaeobacter caeruleus</name>
    <dbReference type="NCBI Taxonomy" id="506591"/>
    <lineage>
        <taxon>Bacteria</taxon>
        <taxon>Pseudomonadati</taxon>
        <taxon>Pseudomonadota</taxon>
        <taxon>Alphaproteobacteria</taxon>
        <taxon>Rhodobacterales</taxon>
        <taxon>Roseobacteraceae</taxon>
        <taxon>Leisingera</taxon>
    </lineage>
</organism>
<reference evidence="1" key="1">
    <citation type="submission" date="2021-08" db="EMBL/GenBank/DDBJ databases">
        <authorList>
            <person name="Nwanade C."/>
            <person name="Wang M."/>
            <person name="Masoudi A."/>
            <person name="Yu Z."/>
            <person name="Liu J."/>
        </authorList>
    </citation>
    <scope>NUCLEOTIDE SEQUENCE</scope>
    <source>
        <strain evidence="1">S122</strain>
    </source>
</reference>
<accession>A0A9Q9HM32</accession>
<proteinExistence type="predicted"/>